<name>A0A328BRD1_9BACT</name>
<dbReference type="EMBL" id="QHKM01000001">
    <property type="protein sequence ID" value="RAK69820.1"/>
    <property type="molecule type" value="Genomic_DNA"/>
</dbReference>
<evidence type="ECO:0000313" key="1">
    <source>
        <dbReference type="EMBL" id="RAK69820.1"/>
    </source>
</evidence>
<keyword evidence="2" id="KW-1185">Reference proteome</keyword>
<reference evidence="2" key="1">
    <citation type="submission" date="2018-05" db="EMBL/GenBank/DDBJ databases">
        <authorList>
            <person name="Nie L."/>
        </authorList>
    </citation>
    <scope>NUCLEOTIDE SEQUENCE [LARGE SCALE GENOMIC DNA]</scope>
    <source>
        <strain evidence="2">NL</strain>
    </source>
</reference>
<dbReference type="Proteomes" id="UP000248553">
    <property type="component" value="Unassembled WGS sequence"/>
</dbReference>
<dbReference type="AlphaFoldDB" id="A0A328BRD1"/>
<comment type="caution">
    <text evidence="1">The sequence shown here is derived from an EMBL/GenBank/DDBJ whole genome shotgun (WGS) entry which is preliminary data.</text>
</comment>
<accession>A0A328BRD1</accession>
<protein>
    <submittedName>
        <fullName evidence="1">Uncharacterized protein</fullName>
    </submittedName>
</protein>
<organism evidence="1 2">
    <name type="scientific">Hymenobacter edaphi</name>
    <dbReference type="NCBI Taxonomy" id="2211146"/>
    <lineage>
        <taxon>Bacteria</taxon>
        <taxon>Pseudomonadati</taxon>
        <taxon>Bacteroidota</taxon>
        <taxon>Cytophagia</taxon>
        <taxon>Cytophagales</taxon>
        <taxon>Hymenobacteraceae</taxon>
        <taxon>Hymenobacter</taxon>
    </lineage>
</organism>
<gene>
    <name evidence="1" type="ORF">DLM85_02910</name>
</gene>
<dbReference type="OrthoDB" id="949867at2"/>
<proteinExistence type="predicted"/>
<evidence type="ECO:0000313" key="2">
    <source>
        <dbReference type="Proteomes" id="UP000248553"/>
    </source>
</evidence>
<sequence>MNLPAPRLRRTLLLPLLTLALLGNSSCKKVADAIKPKLPAETQEGKGTFGCLLDDKVWLPQSDHTLLPPLHPDYNPGSFTLRASDDHDDAPGWEEFNLAVSAPDIVPGTYALGNGFTASYWRRDNDGANMETFTAGPADQGQLIITKVEHRTRTGSLTGQVVPYTIVSGTFAFTATSATGGKIRVESGRFDVDPAD</sequence>
<dbReference type="RefSeq" id="WP_111476556.1">
    <property type="nucleotide sequence ID" value="NZ_QHKM01000001.1"/>
</dbReference>